<sequence>MMDYELFKEVITERIKDFLPPGFMNNRVEIRTVCKINQKKDTLIVRPERTADIAAMPNIYMDEMYELFQECQDLDRVLCKMAALIIHYTARFSTEELDLDLSKRKDFIVMNLINTRRNQELLKTVPHREVMDLSVIYRIIMGKEEQGMATVMINNSIMQEMGLSREELDQAAYENTARLFPVEIFKLSDMLYVMTNESKLHGATTMMYREAVQMLAEKIGGDFYLIPSSIHEIMAVPKEKGNLQKLVSLLEEGNRVCTQDFEILSNSIYQYDQKQGTFQLAASYSPQEERTELP</sequence>
<gene>
    <name evidence="1" type="ORF">OBO34_15670</name>
</gene>
<dbReference type="EMBL" id="JAOSHN010000006">
    <property type="protein sequence ID" value="MCU7379783.1"/>
    <property type="molecule type" value="Genomic_DNA"/>
</dbReference>
<dbReference type="Proteomes" id="UP001065549">
    <property type="component" value="Unassembled WGS sequence"/>
</dbReference>
<dbReference type="InterPro" id="IPR043743">
    <property type="entry name" value="DUF5688"/>
</dbReference>
<keyword evidence="2" id="KW-1185">Reference proteome</keyword>
<dbReference type="Pfam" id="PF18941">
    <property type="entry name" value="DUF5688"/>
    <property type="match status" value="1"/>
</dbReference>
<evidence type="ECO:0000313" key="1">
    <source>
        <dbReference type="EMBL" id="MCU7379783.1"/>
    </source>
</evidence>
<protein>
    <submittedName>
        <fullName evidence="1">DUF5688 family protein</fullName>
    </submittedName>
</protein>
<comment type="caution">
    <text evidence="1">The sequence shown here is derived from an EMBL/GenBank/DDBJ whole genome shotgun (WGS) entry which is preliminary data.</text>
</comment>
<dbReference type="AlphaFoldDB" id="A0A9J6QW14"/>
<accession>A0A9J6QW14</accession>
<evidence type="ECO:0000313" key="2">
    <source>
        <dbReference type="Proteomes" id="UP001065549"/>
    </source>
</evidence>
<organism evidence="1 2">
    <name type="scientific">Hominibacterium faecale</name>
    <dbReference type="NCBI Taxonomy" id="2839743"/>
    <lineage>
        <taxon>Bacteria</taxon>
        <taxon>Bacillati</taxon>
        <taxon>Bacillota</taxon>
        <taxon>Clostridia</taxon>
        <taxon>Peptostreptococcales</taxon>
        <taxon>Anaerovoracaceae</taxon>
        <taxon>Hominibacterium</taxon>
    </lineage>
</organism>
<dbReference type="RefSeq" id="WP_227755494.1">
    <property type="nucleotide sequence ID" value="NZ_JAOSHN010000006.1"/>
</dbReference>
<proteinExistence type="predicted"/>
<reference evidence="1" key="1">
    <citation type="submission" date="2022-09" db="EMBL/GenBank/DDBJ databases">
        <title>Culturomic study of gut microbiota in children with autism spectrum disorder.</title>
        <authorList>
            <person name="Efimov B.A."/>
            <person name="Chaplin A.V."/>
            <person name="Sokolova S.R."/>
            <person name="Pikina A.P."/>
            <person name="Korzhanova M."/>
            <person name="Belova V."/>
            <person name="Korostin D."/>
        </authorList>
    </citation>
    <scope>NUCLEOTIDE SEQUENCE</scope>
    <source>
        <strain evidence="1">ASD5510</strain>
    </source>
</reference>
<name>A0A9J6QW14_9FIRM</name>